<feature type="domain" description="AAA" evidence="1">
    <location>
        <begin position="10"/>
        <end position="180"/>
    </location>
</feature>
<dbReference type="InterPro" id="IPR027417">
    <property type="entry name" value="P-loop_NTPase"/>
</dbReference>
<sequence>MAVFAKTVLAKILAVTQHKGGVGKTTASVHGAFYQAEKGNRVLYIDTDPQRNGSLTLAKYKSNVATMQLYADNCPAPVTVDGQLITLIYAEPSLTDLDVGTKEEIQDRLRAFKLNVEAMASQFDVIIIDTGPSAGLRLTSALLVADYVLTPIVMEYYSVEGIGMMLKMITNVRNKMNKKMVFLGMLPSIYDTHNHDQKKLFAQVKRDHSALLVDGVLVKRSSVAKALQDGVPVWDIKRTSAREAGKEMRDVLGNIFAKMGIK</sequence>
<dbReference type="InterPro" id="IPR025669">
    <property type="entry name" value="AAA_dom"/>
</dbReference>
<reference evidence="2 3" key="1">
    <citation type="submission" date="2020-04" db="EMBL/GenBank/DDBJ databases">
        <title>Pseudomonas crami sp. nov., a novel proteolytic bacterial species isolated from cream.</title>
        <authorList>
            <person name="Hofmann K."/>
            <person name="Woller A."/>
            <person name="Huptas C."/>
            <person name="Wenning M."/>
            <person name="Scherer S."/>
            <person name="Doll E.V."/>
        </authorList>
    </citation>
    <scope>NUCLEOTIDE SEQUENCE [LARGE SCALE GENOMIC DNA]</scope>
    <source>
        <strain evidence="2 3">WS 5096</strain>
    </source>
</reference>
<comment type="caution">
    <text evidence="2">The sequence shown here is derived from an EMBL/GenBank/DDBJ whole genome shotgun (WGS) entry which is preliminary data.</text>
</comment>
<dbReference type="PANTHER" id="PTHR13696">
    <property type="entry name" value="P-LOOP CONTAINING NUCLEOSIDE TRIPHOSPHATE HYDROLASE"/>
    <property type="match status" value="1"/>
</dbReference>
<protein>
    <submittedName>
        <fullName evidence="2">ParA family protein</fullName>
    </submittedName>
</protein>
<proteinExistence type="predicted"/>
<keyword evidence="3" id="KW-1185">Reference proteome</keyword>
<name>A0ABR6TH64_9PSED</name>
<evidence type="ECO:0000313" key="3">
    <source>
        <dbReference type="Proteomes" id="UP000534677"/>
    </source>
</evidence>
<dbReference type="CDD" id="cd02042">
    <property type="entry name" value="ParAB_family"/>
    <property type="match status" value="1"/>
</dbReference>
<accession>A0ABR6TH64</accession>
<dbReference type="Gene3D" id="3.40.50.300">
    <property type="entry name" value="P-loop containing nucleotide triphosphate hydrolases"/>
    <property type="match status" value="1"/>
</dbReference>
<organism evidence="2 3">
    <name type="scientific">Pseudomonas cremoris</name>
    <dbReference type="NCBI Taxonomy" id="2724178"/>
    <lineage>
        <taxon>Bacteria</taxon>
        <taxon>Pseudomonadati</taxon>
        <taxon>Pseudomonadota</taxon>
        <taxon>Gammaproteobacteria</taxon>
        <taxon>Pseudomonadales</taxon>
        <taxon>Pseudomonadaceae</taxon>
        <taxon>Pseudomonas</taxon>
    </lineage>
</organism>
<evidence type="ECO:0000313" key="2">
    <source>
        <dbReference type="EMBL" id="MBC2385308.1"/>
    </source>
</evidence>
<dbReference type="PANTHER" id="PTHR13696:SF99">
    <property type="entry name" value="COBYRINIC ACID AC-DIAMIDE SYNTHASE"/>
    <property type="match status" value="1"/>
</dbReference>
<evidence type="ECO:0000259" key="1">
    <source>
        <dbReference type="Pfam" id="PF13614"/>
    </source>
</evidence>
<dbReference type="Proteomes" id="UP000534677">
    <property type="component" value="Unassembled WGS sequence"/>
</dbReference>
<gene>
    <name evidence="2" type="ORF">HF209_30600</name>
</gene>
<dbReference type="RefSeq" id="WP_185710759.1">
    <property type="nucleotide sequence ID" value="NZ_JAAXCZ010000026.1"/>
</dbReference>
<dbReference type="EMBL" id="JAAXCZ010000026">
    <property type="protein sequence ID" value="MBC2385308.1"/>
    <property type="molecule type" value="Genomic_DNA"/>
</dbReference>
<dbReference type="InterPro" id="IPR050678">
    <property type="entry name" value="DNA_Partitioning_ATPase"/>
</dbReference>
<dbReference type="SUPFAM" id="SSF52540">
    <property type="entry name" value="P-loop containing nucleoside triphosphate hydrolases"/>
    <property type="match status" value="1"/>
</dbReference>
<dbReference type="Pfam" id="PF13614">
    <property type="entry name" value="AAA_31"/>
    <property type="match status" value="1"/>
</dbReference>